<feature type="region of interest" description="Disordered" evidence="1">
    <location>
        <begin position="1"/>
        <end position="39"/>
    </location>
</feature>
<dbReference type="AlphaFoldDB" id="A0A8J3BQE4"/>
<reference evidence="2" key="2">
    <citation type="submission" date="2020-09" db="EMBL/GenBank/DDBJ databases">
        <authorList>
            <person name="Sun Q."/>
            <person name="Ohkuma M."/>
        </authorList>
    </citation>
    <scope>NUCLEOTIDE SEQUENCE</scope>
    <source>
        <strain evidence="2">JCM 3091</strain>
    </source>
</reference>
<reference evidence="2" key="1">
    <citation type="journal article" date="2014" name="Int. J. Syst. Evol. Microbiol.">
        <title>Complete genome sequence of Corynebacterium casei LMG S-19264T (=DSM 44701T), isolated from a smear-ripened cheese.</title>
        <authorList>
            <consortium name="US DOE Joint Genome Institute (JGI-PGF)"/>
            <person name="Walter F."/>
            <person name="Albersmeier A."/>
            <person name="Kalinowski J."/>
            <person name="Ruckert C."/>
        </authorList>
    </citation>
    <scope>NUCLEOTIDE SEQUENCE</scope>
    <source>
        <strain evidence="2">JCM 3091</strain>
    </source>
</reference>
<organism evidence="2 3">
    <name type="scientific">Pilimelia terevasa</name>
    <dbReference type="NCBI Taxonomy" id="53372"/>
    <lineage>
        <taxon>Bacteria</taxon>
        <taxon>Bacillati</taxon>
        <taxon>Actinomycetota</taxon>
        <taxon>Actinomycetes</taxon>
        <taxon>Micromonosporales</taxon>
        <taxon>Micromonosporaceae</taxon>
        <taxon>Pilimelia</taxon>
    </lineage>
</organism>
<protein>
    <submittedName>
        <fullName evidence="2">Uncharacterized protein</fullName>
    </submittedName>
</protein>
<sequence length="80" mass="8519">MLGVLGGGPAGRRRGDPTVADPLTVPKLYGPQTCGPRTYGPETYGTVTYDTVGPTPRILPLRVHTFCSLKSLMSDRSASR</sequence>
<name>A0A8J3BQE4_9ACTN</name>
<comment type="caution">
    <text evidence="2">The sequence shown here is derived from an EMBL/GenBank/DDBJ whole genome shotgun (WGS) entry which is preliminary data.</text>
</comment>
<keyword evidence="3" id="KW-1185">Reference proteome</keyword>
<accession>A0A8J3BQE4</accession>
<evidence type="ECO:0000313" key="3">
    <source>
        <dbReference type="Proteomes" id="UP000662200"/>
    </source>
</evidence>
<feature type="compositionally biased region" description="Gly residues" evidence="1">
    <location>
        <begin position="1"/>
        <end position="10"/>
    </location>
</feature>
<dbReference type="EMBL" id="BMQC01000006">
    <property type="protein sequence ID" value="GGK28547.1"/>
    <property type="molecule type" value="Genomic_DNA"/>
</dbReference>
<evidence type="ECO:0000256" key="1">
    <source>
        <dbReference type="SAM" id="MobiDB-lite"/>
    </source>
</evidence>
<gene>
    <name evidence="2" type="ORF">GCM10010124_21550</name>
</gene>
<dbReference type="Proteomes" id="UP000662200">
    <property type="component" value="Unassembled WGS sequence"/>
</dbReference>
<evidence type="ECO:0000313" key="2">
    <source>
        <dbReference type="EMBL" id="GGK28547.1"/>
    </source>
</evidence>
<proteinExistence type="predicted"/>